<dbReference type="FunFam" id="3.40.47.10:FF:000009">
    <property type="entry name" value="3-oxoacyl-[acyl-carrier-protein] synthase 2"/>
    <property type="match status" value="1"/>
</dbReference>
<dbReference type="PIRSF" id="PIRSF000447">
    <property type="entry name" value="KAS_II"/>
    <property type="match status" value="1"/>
</dbReference>
<dbReference type="RefSeq" id="WP_092343031.1">
    <property type="nucleotide sequence ID" value="NZ_FLSL01000100.1"/>
</dbReference>
<protein>
    <recommendedName>
        <fullName evidence="4 11">3-oxoacyl-[acyl-carrier-protein] synthase 2</fullName>
        <ecNumber evidence="3 11">2.3.1.179</ecNumber>
    </recommendedName>
</protein>
<comment type="function">
    <text evidence="11">Involved in the type II fatty acid elongation cycle. Catalyzes the elongation of a wide range of acyl-ACP by the addition of two carbons from malonyl-ACP to an acyl acceptor. Can efficiently catalyze the conversion of palmitoleoyl-ACP (cis-hexadec-9-enoyl-ACP) to cis-vaccenoyl-ACP (cis-octadec-11-enoyl-ACP), an essential step in the thermal regulation of fatty acid composition.</text>
</comment>
<sequence>MPASGRRRVVITGMSLVTSLGSVVDDVWRLIVSGQSGVKRIESFDATSFPTSIAAEINDFSMEDCLSPKEARRMGLFMKYGVVAGVRAFRDASLDADSINLERCGVCMGSGIGGLREIEETCTNNPVVAGKCSPFFVPMTIINMISGHLSVLLGFQGPNTAVVTACATSTHAIGLAARQIANNEADIMIAGGSESTVTPLGIGGFCAMRALSTRNDVPEKASRPWDRDRDGFVLGEGAGAIVLEEYDHAVRRGSKIYCELSGFGMSDDACHMTAPREDGSCAANCMMFAMRDAGVNPDQVQYVNAHGTSTQIGDRAESRAIRLAFGDYAGKLMISSTKSMTGHLLGAAGAVEAIFTALTLHTGEVPPTINLDNPDECVDGLDLVPNEGRLCRDVSVAISNSFGFGGTNASLVMKKI</sequence>
<dbReference type="PATRIC" id="fig|1561003.3.peg.771"/>
<keyword evidence="5 11" id="KW-0444">Lipid biosynthesis</keyword>
<dbReference type="Pfam" id="PF00109">
    <property type="entry name" value="ketoacyl-synt"/>
    <property type="match status" value="1"/>
</dbReference>
<dbReference type="EMBL" id="LN906597">
    <property type="protein sequence ID" value="CUT17596.1"/>
    <property type="molecule type" value="Genomic_DNA"/>
</dbReference>
<gene>
    <name evidence="15" type="primary">fabF</name>
    <name evidence="15" type="ORF">Ark11_0763</name>
</gene>
<dbReference type="PANTHER" id="PTHR11712:SF336">
    <property type="entry name" value="3-OXOACYL-[ACYL-CARRIER-PROTEIN] SYNTHASE, MITOCHONDRIAL"/>
    <property type="match status" value="1"/>
</dbReference>
<dbReference type="SUPFAM" id="SSF53901">
    <property type="entry name" value="Thiolase-like"/>
    <property type="match status" value="2"/>
</dbReference>
<evidence type="ECO:0000256" key="3">
    <source>
        <dbReference type="ARBA" id="ARBA00012356"/>
    </source>
</evidence>
<dbReference type="STRING" id="1561003.Ark11_0763"/>
<dbReference type="NCBIfam" id="NF005589">
    <property type="entry name" value="PRK07314.1"/>
    <property type="match status" value="1"/>
</dbReference>
<dbReference type="NCBIfam" id="TIGR03150">
    <property type="entry name" value="fabF"/>
    <property type="match status" value="1"/>
</dbReference>
<evidence type="ECO:0000256" key="10">
    <source>
        <dbReference type="ARBA" id="ARBA00023315"/>
    </source>
</evidence>
<dbReference type="OrthoDB" id="9808669at2"/>
<evidence type="ECO:0000256" key="8">
    <source>
        <dbReference type="ARBA" id="ARBA00023098"/>
    </source>
</evidence>
<comment type="catalytic activity">
    <reaction evidence="11">
        <text>(9Z)-hexadecenoyl-[ACP] + malonyl-[ACP] + H(+) = 3-oxo-(11Z)-octadecenoyl-[ACP] + holo-[ACP] + CO2</text>
        <dbReference type="Rhea" id="RHEA:55040"/>
        <dbReference type="Rhea" id="RHEA-COMP:9623"/>
        <dbReference type="Rhea" id="RHEA-COMP:9685"/>
        <dbReference type="Rhea" id="RHEA-COMP:10800"/>
        <dbReference type="Rhea" id="RHEA-COMP:14074"/>
        <dbReference type="ChEBI" id="CHEBI:15378"/>
        <dbReference type="ChEBI" id="CHEBI:16526"/>
        <dbReference type="ChEBI" id="CHEBI:64479"/>
        <dbReference type="ChEBI" id="CHEBI:78449"/>
        <dbReference type="ChEBI" id="CHEBI:83989"/>
        <dbReference type="ChEBI" id="CHEBI:138538"/>
        <dbReference type="EC" id="2.3.1.179"/>
    </reaction>
</comment>
<dbReference type="InterPro" id="IPR018201">
    <property type="entry name" value="Ketoacyl_synth_AS"/>
</dbReference>
<keyword evidence="16" id="KW-1185">Reference proteome</keyword>
<evidence type="ECO:0000313" key="16">
    <source>
        <dbReference type="Proteomes" id="UP000198651"/>
    </source>
</evidence>
<accession>A0A0S4M3Q2</accession>
<evidence type="ECO:0000256" key="2">
    <source>
        <dbReference type="ARBA" id="ARBA00008467"/>
    </source>
</evidence>
<dbReference type="InterPro" id="IPR016039">
    <property type="entry name" value="Thiolase-like"/>
</dbReference>
<dbReference type="InterPro" id="IPR000794">
    <property type="entry name" value="Beta-ketoacyl_synthase"/>
</dbReference>
<proteinExistence type="inferred from homology"/>
<dbReference type="Gene3D" id="3.40.47.10">
    <property type="match status" value="1"/>
</dbReference>
<dbReference type="PROSITE" id="PS52004">
    <property type="entry name" value="KS3_2"/>
    <property type="match status" value="1"/>
</dbReference>
<dbReference type="SMART" id="SM00825">
    <property type="entry name" value="PKS_KS"/>
    <property type="match status" value="1"/>
</dbReference>
<comment type="similarity">
    <text evidence="2 11 13">Belongs to the thiolase-like superfamily. Beta-ketoacyl-ACP synthases family.</text>
</comment>
<feature type="domain" description="Ketosynthase family 3 (KS3)" evidence="14">
    <location>
        <begin position="6"/>
        <end position="415"/>
    </location>
</feature>
<dbReference type="UniPathway" id="UPA00094"/>
<dbReference type="Proteomes" id="UP000198651">
    <property type="component" value="Chromosome I"/>
</dbReference>
<keyword evidence="6 11" id="KW-0808">Transferase</keyword>
<dbReference type="GO" id="GO:0004315">
    <property type="term" value="F:3-oxoacyl-[acyl-carrier-protein] synthase activity"/>
    <property type="evidence" value="ECO:0007669"/>
    <property type="project" value="UniProtKB-UniRule"/>
</dbReference>
<name>A0A0S4M3Q2_9BURK</name>
<evidence type="ECO:0000256" key="9">
    <source>
        <dbReference type="ARBA" id="ARBA00023160"/>
    </source>
</evidence>
<dbReference type="Pfam" id="PF02801">
    <property type="entry name" value="Ketoacyl-synt_C"/>
    <property type="match status" value="1"/>
</dbReference>
<evidence type="ECO:0000256" key="6">
    <source>
        <dbReference type="ARBA" id="ARBA00022679"/>
    </source>
</evidence>
<keyword evidence="7" id="KW-0276">Fatty acid metabolism</keyword>
<dbReference type="AlphaFoldDB" id="A0A0S4M3Q2"/>
<dbReference type="GO" id="GO:0006633">
    <property type="term" value="P:fatty acid biosynthetic process"/>
    <property type="evidence" value="ECO:0007669"/>
    <property type="project" value="UniProtKB-UniRule"/>
</dbReference>
<organism evidence="15 16">
    <name type="scientific">Candidatus Ichthyocystis hellenicum</name>
    <dbReference type="NCBI Taxonomy" id="1561003"/>
    <lineage>
        <taxon>Bacteria</taxon>
        <taxon>Pseudomonadati</taxon>
        <taxon>Pseudomonadota</taxon>
        <taxon>Betaproteobacteria</taxon>
        <taxon>Burkholderiales</taxon>
        <taxon>Candidatus Ichthyocystis</taxon>
    </lineage>
</organism>
<dbReference type="GO" id="GO:0005829">
    <property type="term" value="C:cytosol"/>
    <property type="evidence" value="ECO:0007669"/>
    <property type="project" value="TreeGrafter"/>
</dbReference>
<keyword evidence="8" id="KW-0443">Lipid metabolism</keyword>
<evidence type="ECO:0000256" key="4">
    <source>
        <dbReference type="ARBA" id="ARBA00014657"/>
    </source>
</evidence>
<reference evidence="16" key="1">
    <citation type="submission" date="2015-11" db="EMBL/GenBank/DDBJ databases">
        <authorList>
            <person name="Seth-Smith H.M.B."/>
        </authorList>
    </citation>
    <scope>NUCLEOTIDE SEQUENCE [LARGE SCALE GENOMIC DNA]</scope>
    <source>
        <strain evidence="16">2013Ark11</strain>
    </source>
</reference>
<comment type="catalytic activity">
    <reaction evidence="11">
        <text>a fatty acyl-[ACP] + malonyl-[ACP] + H(+) = a 3-oxoacyl-[ACP] + holo-[ACP] + CO2</text>
        <dbReference type="Rhea" id="RHEA:22836"/>
        <dbReference type="Rhea" id="RHEA-COMP:9623"/>
        <dbReference type="Rhea" id="RHEA-COMP:9685"/>
        <dbReference type="Rhea" id="RHEA-COMP:9916"/>
        <dbReference type="Rhea" id="RHEA-COMP:14125"/>
        <dbReference type="ChEBI" id="CHEBI:15378"/>
        <dbReference type="ChEBI" id="CHEBI:16526"/>
        <dbReference type="ChEBI" id="CHEBI:64479"/>
        <dbReference type="ChEBI" id="CHEBI:78449"/>
        <dbReference type="ChEBI" id="CHEBI:78776"/>
        <dbReference type="ChEBI" id="CHEBI:138651"/>
    </reaction>
</comment>
<dbReference type="InterPro" id="IPR017568">
    <property type="entry name" value="3-oxoacyl-ACP_synth-2"/>
</dbReference>
<dbReference type="InterPro" id="IPR020841">
    <property type="entry name" value="PKS_Beta-ketoAc_synthase_dom"/>
</dbReference>
<dbReference type="PANTHER" id="PTHR11712">
    <property type="entry name" value="POLYKETIDE SYNTHASE-RELATED"/>
    <property type="match status" value="1"/>
</dbReference>
<dbReference type="InterPro" id="IPR014031">
    <property type="entry name" value="Ketoacyl_synth_C"/>
</dbReference>
<keyword evidence="9 11" id="KW-0275">Fatty acid biosynthesis</keyword>
<dbReference type="InterPro" id="IPR014030">
    <property type="entry name" value="Ketoacyl_synth_N"/>
</dbReference>
<evidence type="ECO:0000256" key="1">
    <source>
        <dbReference type="ARBA" id="ARBA00005194"/>
    </source>
</evidence>
<evidence type="ECO:0000256" key="12">
    <source>
        <dbReference type="PIRSR" id="PIRSR000447-1"/>
    </source>
</evidence>
<evidence type="ECO:0000256" key="11">
    <source>
        <dbReference type="PIRNR" id="PIRNR000447"/>
    </source>
</evidence>
<dbReference type="PROSITE" id="PS00606">
    <property type="entry name" value="KS3_1"/>
    <property type="match status" value="1"/>
</dbReference>
<evidence type="ECO:0000256" key="5">
    <source>
        <dbReference type="ARBA" id="ARBA00022516"/>
    </source>
</evidence>
<comment type="pathway">
    <text evidence="1 11">Lipid metabolism; fatty acid biosynthesis.</text>
</comment>
<dbReference type="EC" id="2.3.1.179" evidence="3 11"/>
<evidence type="ECO:0000256" key="7">
    <source>
        <dbReference type="ARBA" id="ARBA00022832"/>
    </source>
</evidence>
<evidence type="ECO:0000259" key="14">
    <source>
        <dbReference type="PROSITE" id="PS52004"/>
    </source>
</evidence>
<evidence type="ECO:0000313" key="15">
    <source>
        <dbReference type="EMBL" id="CUT17596.1"/>
    </source>
</evidence>
<dbReference type="CDD" id="cd00834">
    <property type="entry name" value="KAS_I_II"/>
    <property type="match status" value="1"/>
</dbReference>
<feature type="active site" description="For beta-ketoacyl synthase activity" evidence="12">
    <location>
        <position position="166"/>
    </location>
</feature>
<keyword evidence="10 11" id="KW-0012">Acyltransferase</keyword>
<evidence type="ECO:0000256" key="13">
    <source>
        <dbReference type="RuleBase" id="RU003694"/>
    </source>
</evidence>